<feature type="domain" description="NmrA-like" evidence="1">
    <location>
        <begin position="6"/>
        <end position="247"/>
    </location>
</feature>
<dbReference type="RefSeq" id="WP_149514690.1">
    <property type="nucleotide sequence ID" value="NZ_VDFC01000052.1"/>
</dbReference>
<dbReference type="Gene3D" id="3.40.50.720">
    <property type="entry name" value="NAD(P)-binding Rossmann-like Domain"/>
    <property type="match status" value="1"/>
</dbReference>
<dbReference type="OrthoDB" id="3510772at2"/>
<proteinExistence type="predicted"/>
<dbReference type="Proteomes" id="UP000324965">
    <property type="component" value="Unassembled WGS sequence"/>
</dbReference>
<protein>
    <submittedName>
        <fullName evidence="2">SDR family NAD(P)-dependent oxidoreductase</fullName>
    </submittedName>
</protein>
<name>A0A5B0AH20_9ACTN</name>
<dbReference type="InterPro" id="IPR036291">
    <property type="entry name" value="NAD(P)-bd_dom_sf"/>
</dbReference>
<accession>A0A5B0AH20</accession>
<evidence type="ECO:0000313" key="3">
    <source>
        <dbReference type="Proteomes" id="UP000324965"/>
    </source>
</evidence>
<dbReference type="AlphaFoldDB" id="A0A5B0AH20"/>
<dbReference type="PANTHER" id="PTHR43162:SF1">
    <property type="entry name" value="PRESTALK A DIFFERENTIATION PROTEIN A"/>
    <property type="match status" value="1"/>
</dbReference>
<dbReference type="PANTHER" id="PTHR43162">
    <property type="match status" value="1"/>
</dbReference>
<evidence type="ECO:0000313" key="2">
    <source>
        <dbReference type="EMBL" id="KAA0929140.1"/>
    </source>
</evidence>
<dbReference type="InterPro" id="IPR051604">
    <property type="entry name" value="Ergot_Alk_Oxidoreductase"/>
</dbReference>
<organism evidence="2 3">
    <name type="scientific">Streptomyces apricus</name>
    <dbReference type="NCBI Taxonomy" id="1828112"/>
    <lineage>
        <taxon>Bacteria</taxon>
        <taxon>Bacillati</taxon>
        <taxon>Actinomycetota</taxon>
        <taxon>Actinomycetes</taxon>
        <taxon>Kitasatosporales</taxon>
        <taxon>Streptomycetaceae</taxon>
        <taxon>Streptomyces</taxon>
    </lineage>
</organism>
<comment type="caution">
    <text evidence="2">The sequence shown here is derived from an EMBL/GenBank/DDBJ whole genome shotgun (WGS) entry which is preliminary data.</text>
</comment>
<dbReference type="Pfam" id="PF05368">
    <property type="entry name" value="NmrA"/>
    <property type="match status" value="1"/>
</dbReference>
<gene>
    <name evidence="2" type="ORF">FGF04_30990</name>
</gene>
<dbReference type="SUPFAM" id="SSF51735">
    <property type="entry name" value="NAD(P)-binding Rossmann-fold domains"/>
    <property type="match status" value="1"/>
</dbReference>
<dbReference type="EMBL" id="VDFC01000052">
    <property type="protein sequence ID" value="KAA0929140.1"/>
    <property type="molecule type" value="Genomic_DNA"/>
</dbReference>
<reference evidence="2 3" key="1">
    <citation type="submission" date="2019-05" db="EMBL/GenBank/DDBJ databases">
        <authorList>
            <person name="Hariharan J."/>
            <person name="Choudoir M.J."/>
            <person name="Diebold P."/>
            <person name="Panke-Buisse K."/>
            <person name="Buckley D.H."/>
        </authorList>
    </citation>
    <scope>NUCLEOTIDE SEQUENCE [LARGE SCALE GENOMIC DNA]</scope>
    <source>
        <strain evidence="2 3">SUN51</strain>
    </source>
</reference>
<dbReference type="InterPro" id="IPR008030">
    <property type="entry name" value="NmrA-like"/>
</dbReference>
<sequence>MILITTPGKVGLEAARLLAQQGKDVRVLARDPHRAAVLEQEAVQVVEGDLDAPSTIDAAMRDVKAVVLVSPAVPAQELNVIAAAARAGVTHLVKVTSKASADSPIARQRGQAQIEAGLIASGLGHTLLRSNFYMQNLLMLAPAIARTGRFGSSAGAGKVGFIDARDVAAVAAEVISSPATHLNRTYLLTGPELLSYSDVAATLTTVLGRDVAFEERSREEDKQAMVSAGVPEPTAAMNAHAVSLIADGEAAWLSDDLPTVLRRRARTFREFAADHVTAFS</sequence>
<evidence type="ECO:0000259" key="1">
    <source>
        <dbReference type="Pfam" id="PF05368"/>
    </source>
</evidence>
<keyword evidence="3" id="KW-1185">Reference proteome</keyword>
<dbReference type="Gene3D" id="3.90.25.10">
    <property type="entry name" value="UDP-galactose 4-epimerase, domain 1"/>
    <property type="match status" value="1"/>
</dbReference>